<reference evidence="2 3" key="1">
    <citation type="journal article" date="2018" name="Cell">
        <title>The Chara Genome: Secondary Complexity and Implications for Plant Terrestrialization.</title>
        <authorList>
            <person name="Nishiyama T."/>
            <person name="Sakayama H."/>
            <person name="Vries J.D."/>
            <person name="Buschmann H."/>
            <person name="Saint-Marcoux D."/>
            <person name="Ullrich K.K."/>
            <person name="Haas F.B."/>
            <person name="Vanderstraeten L."/>
            <person name="Becker D."/>
            <person name="Lang D."/>
            <person name="Vosolsobe S."/>
            <person name="Rombauts S."/>
            <person name="Wilhelmsson P.K.I."/>
            <person name="Janitza P."/>
            <person name="Kern R."/>
            <person name="Heyl A."/>
            <person name="Rumpler F."/>
            <person name="Villalobos L.I.A.C."/>
            <person name="Clay J.M."/>
            <person name="Skokan R."/>
            <person name="Toyoda A."/>
            <person name="Suzuki Y."/>
            <person name="Kagoshima H."/>
            <person name="Schijlen E."/>
            <person name="Tajeshwar N."/>
            <person name="Catarino B."/>
            <person name="Hetherington A.J."/>
            <person name="Saltykova A."/>
            <person name="Bonnot C."/>
            <person name="Breuninger H."/>
            <person name="Symeonidi A."/>
            <person name="Radhakrishnan G.V."/>
            <person name="Van Nieuwerburgh F."/>
            <person name="Deforce D."/>
            <person name="Chang C."/>
            <person name="Karol K.G."/>
            <person name="Hedrich R."/>
            <person name="Ulvskov P."/>
            <person name="Glockner G."/>
            <person name="Delwiche C.F."/>
            <person name="Petrasek J."/>
            <person name="Van de Peer Y."/>
            <person name="Friml J."/>
            <person name="Beilby M."/>
            <person name="Dolan L."/>
            <person name="Kohara Y."/>
            <person name="Sugano S."/>
            <person name="Fujiyama A."/>
            <person name="Delaux P.-M."/>
            <person name="Quint M."/>
            <person name="TheiBen G."/>
            <person name="Hagemann M."/>
            <person name="Harholt J."/>
            <person name="Dunand C."/>
            <person name="Zachgo S."/>
            <person name="Langdale J."/>
            <person name="Maumus F."/>
            <person name="Straeten D.V.D."/>
            <person name="Gould S.B."/>
            <person name="Rensing S.A."/>
        </authorList>
    </citation>
    <scope>NUCLEOTIDE SEQUENCE [LARGE SCALE GENOMIC DNA]</scope>
    <source>
        <strain evidence="2 3">S276</strain>
    </source>
</reference>
<evidence type="ECO:0000313" key="3">
    <source>
        <dbReference type="Proteomes" id="UP000265515"/>
    </source>
</evidence>
<accession>A0A388LEG8</accession>
<comment type="caution">
    <text evidence="2">The sequence shown here is derived from an EMBL/GenBank/DDBJ whole genome shotgun (WGS) entry which is preliminary data.</text>
</comment>
<feature type="compositionally biased region" description="Basic and acidic residues" evidence="1">
    <location>
        <begin position="23"/>
        <end position="41"/>
    </location>
</feature>
<dbReference type="Proteomes" id="UP000265515">
    <property type="component" value="Unassembled WGS sequence"/>
</dbReference>
<evidence type="ECO:0000256" key="1">
    <source>
        <dbReference type="SAM" id="MobiDB-lite"/>
    </source>
</evidence>
<name>A0A388LEG8_CHABU</name>
<feature type="region of interest" description="Disordered" evidence="1">
    <location>
        <begin position="1"/>
        <end position="41"/>
    </location>
</feature>
<keyword evidence="3" id="KW-1185">Reference proteome</keyword>
<proteinExistence type="predicted"/>
<dbReference type="AlphaFoldDB" id="A0A388LEG8"/>
<feature type="compositionally biased region" description="Gly residues" evidence="1">
    <location>
        <begin position="7"/>
        <end position="21"/>
    </location>
</feature>
<organism evidence="2 3">
    <name type="scientific">Chara braunii</name>
    <name type="common">Braun's stonewort</name>
    <dbReference type="NCBI Taxonomy" id="69332"/>
    <lineage>
        <taxon>Eukaryota</taxon>
        <taxon>Viridiplantae</taxon>
        <taxon>Streptophyta</taxon>
        <taxon>Charophyceae</taxon>
        <taxon>Charales</taxon>
        <taxon>Characeae</taxon>
        <taxon>Chara</taxon>
    </lineage>
</organism>
<gene>
    <name evidence="2" type="ORF">CBR_g31150</name>
</gene>
<dbReference type="EMBL" id="BFEA01000354">
    <property type="protein sequence ID" value="GBG80691.1"/>
    <property type="molecule type" value="Genomic_DNA"/>
</dbReference>
<protein>
    <submittedName>
        <fullName evidence="2">Uncharacterized protein</fullName>
    </submittedName>
</protein>
<sequence length="212" mass="24284">MEDGRVQVGGGRVQVGGGRVKVGGRESEGGRRESEGGRRESEGLGWQAVQRSVSTISIVLVWVCKLHDRKHTLWRDHLLLPGILLIVGDSHSPLRCLVPLTSETWAINLEWVLAWCGDKRSCCTVPRHREHGQLGNPFWWYRGTENMGKWDSSGGTEARRTRQMGRLWWYLGTNGRMEFSWFYLRTKRLDLMVGFGNKRLDVVIGFRTTSWM</sequence>
<evidence type="ECO:0000313" key="2">
    <source>
        <dbReference type="EMBL" id="GBG80691.1"/>
    </source>
</evidence>
<dbReference type="Gramene" id="GBG80691">
    <property type="protein sequence ID" value="GBG80691"/>
    <property type="gene ID" value="CBR_g31150"/>
</dbReference>